<feature type="transmembrane region" description="Helical" evidence="6">
    <location>
        <begin position="411"/>
        <end position="431"/>
    </location>
</feature>
<keyword evidence="2" id="KW-0813">Transport</keyword>
<evidence type="ECO:0000256" key="1">
    <source>
        <dbReference type="ARBA" id="ARBA00004651"/>
    </source>
</evidence>
<evidence type="ECO:0000256" key="2">
    <source>
        <dbReference type="ARBA" id="ARBA00022448"/>
    </source>
</evidence>
<dbReference type="InterPro" id="IPR024671">
    <property type="entry name" value="Atg22-like"/>
</dbReference>
<dbReference type="GO" id="GO:0005886">
    <property type="term" value="C:plasma membrane"/>
    <property type="evidence" value="ECO:0007669"/>
    <property type="project" value="UniProtKB-SubCell"/>
</dbReference>
<sequence>MKKIKDALPLYETKRRPDWKLYVSLPVLSWALYDFANTIFSSNVNTIFFPLYVSETVGKSESLNQIASTFISYANALASFFLVIFSPLYGTWIDRTGRRKKWLGIFTVLSVAATLLMGVAGYSNDANFIFGLPASFVIIVLLFVAAKFFYHSSLVFYDSMISSLGNKQEIPLISGFGVAVGYVGTLVGLAVYPFVGEKDYYRAFIPSALLFLLFSLPLFFFVKEETAALKQKAGFFAGYRDIYATFKEMKKYQNIFTFMIAYFFLNDAIATTIAIMSVYAKAIAGFTAGEFILLYLVSTVSSIIGSFLFGYITRSKGAKKAVLYVGIMMCVALAIGAFAFSKLSFWIAGSLFGVSLGAMWVTSRTYIVELSPKDKQGQFFGLFAFSGKVSAIIGPAIYGSITLLLHSYGNIANRLAMGSLLVMVLLGIFFLRKVKPQAPAEPGI</sequence>
<reference evidence="8 9" key="1">
    <citation type="journal article" date="2014" name="Appl. Microbiol. Biotechnol.">
        <title>Transformable facultative thermophile Geobacillus stearothermophilus NUB3621 as a host strain for metabolic engineering.</title>
        <authorList>
            <person name="Blanchard K."/>
            <person name="Robic S."/>
            <person name="Matsumura I."/>
        </authorList>
    </citation>
    <scope>NUCLEOTIDE SEQUENCE [LARGE SCALE GENOMIC DNA]</scope>
    <source>
        <strain evidence="8 9">NUB3621</strain>
    </source>
</reference>
<feature type="transmembrane region" description="Helical" evidence="6">
    <location>
        <begin position="379"/>
        <end position="405"/>
    </location>
</feature>
<comment type="subcellular location">
    <subcellularLocation>
        <location evidence="1">Cell membrane</location>
        <topology evidence="1">Multi-pass membrane protein</topology>
    </subcellularLocation>
</comment>
<feature type="transmembrane region" description="Helical" evidence="6">
    <location>
        <begin position="102"/>
        <end position="122"/>
    </location>
</feature>
<dbReference type="Pfam" id="PF11700">
    <property type="entry name" value="ATG22"/>
    <property type="match status" value="1"/>
</dbReference>
<name>A0ABC9VAY3_9BACL</name>
<feature type="transmembrane region" description="Helical" evidence="6">
    <location>
        <begin position="21"/>
        <end position="40"/>
    </location>
</feature>
<gene>
    <name evidence="8" type="ORF">H839_16993</name>
</gene>
<dbReference type="PROSITE" id="PS50850">
    <property type="entry name" value="MFS"/>
    <property type="match status" value="1"/>
</dbReference>
<dbReference type="SUPFAM" id="SSF103473">
    <property type="entry name" value="MFS general substrate transporter"/>
    <property type="match status" value="1"/>
</dbReference>
<keyword evidence="5 6" id="KW-0472">Membrane</keyword>
<proteinExistence type="predicted"/>
<feature type="transmembrane region" description="Helical" evidence="6">
    <location>
        <begin position="128"/>
        <end position="150"/>
    </location>
</feature>
<dbReference type="Proteomes" id="UP000023566">
    <property type="component" value="Chromosome"/>
</dbReference>
<dbReference type="PANTHER" id="PTHR23519:SF1">
    <property type="entry name" value="AUTOPHAGY-RELATED PROTEIN 22"/>
    <property type="match status" value="1"/>
</dbReference>
<feature type="domain" description="Major facilitator superfamily (MFS) profile" evidence="7">
    <location>
        <begin position="254"/>
        <end position="444"/>
    </location>
</feature>
<feature type="transmembrane region" description="Helical" evidence="6">
    <location>
        <begin position="170"/>
        <end position="194"/>
    </location>
</feature>
<dbReference type="InterPro" id="IPR036259">
    <property type="entry name" value="MFS_trans_sf"/>
</dbReference>
<comment type="caution">
    <text evidence="8">The sequence shown here is derived from an EMBL/GenBank/DDBJ whole genome shotgun (WGS) entry which is preliminary data.</text>
</comment>
<dbReference type="AlphaFoldDB" id="A0ABC9VAY3"/>
<feature type="transmembrane region" description="Helical" evidence="6">
    <location>
        <begin position="200"/>
        <end position="222"/>
    </location>
</feature>
<dbReference type="InterPro" id="IPR050495">
    <property type="entry name" value="ATG22/LtaA_families"/>
</dbReference>
<protein>
    <submittedName>
        <fullName evidence="8">Major facilitator superfamily protein</fullName>
    </submittedName>
</protein>
<evidence type="ECO:0000256" key="5">
    <source>
        <dbReference type="ARBA" id="ARBA00023136"/>
    </source>
</evidence>
<feature type="transmembrane region" description="Helical" evidence="6">
    <location>
        <begin position="346"/>
        <end position="367"/>
    </location>
</feature>
<accession>A0ABC9VAY3</accession>
<evidence type="ECO:0000256" key="3">
    <source>
        <dbReference type="ARBA" id="ARBA00022692"/>
    </source>
</evidence>
<dbReference type="PANTHER" id="PTHR23519">
    <property type="entry name" value="AUTOPHAGY-RELATED PROTEIN 22"/>
    <property type="match status" value="1"/>
</dbReference>
<evidence type="ECO:0000313" key="9">
    <source>
        <dbReference type="Proteomes" id="UP000023566"/>
    </source>
</evidence>
<feature type="transmembrane region" description="Helical" evidence="6">
    <location>
        <begin position="321"/>
        <end position="340"/>
    </location>
</feature>
<keyword evidence="3 6" id="KW-0812">Transmembrane</keyword>
<dbReference type="EMBL" id="AOTZ01000009">
    <property type="protein sequence ID" value="EZP75217.1"/>
    <property type="molecule type" value="Genomic_DNA"/>
</dbReference>
<feature type="transmembrane region" description="Helical" evidence="6">
    <location>
        <begin position="255"/>
        <end position="280"/>
    </location>
</feature>
<keyword evidence="4 6" id="KW-1133">Transmembrane helix</keyword>
<feature type="transmembrane region" description="Helical" evidence="6">
    <location>
        <begin position="292"/>
        <end position="312"/>
    </location>
</feature>
<keyword evidence="9" id="KW-1185">Reference proteome</keyword>
<dbReference type="Gene3D" id="1.20.1250.20">
    <property type="entry name" value="MFS general substrate transporter like domains"/>
    <property type="match status" value="2"/>
</dbReference>
<evidence type="ECO:0000313" key="8">
    <source>
        <dbReference type="EMBL" id="EZP75217.1"/>
    </source>
</evidence>
<evidence type="ECO:0000259" key="7">
    <source>
        <dbReference type="PROSITE" id="PS50850"/>
    </source>
</evidence>
<evidence type="ECO:0000256" key="4">
    <source>
        <dbReference type="ARBA" id="ARBA00022989"/>
    </source>
</evidence>
<evidence type="ECO:0000256" key="6">
    <source>
        <dbReference type="SAM" id="Phobius"/>
    </source>
</evidence>
<feature type="transmembrane region" description="Helical" evidence="6">
    <location>
        <begin position="70"/>
        <end position="90"/>
    </location>
</feature>
<organism evidence="8 9">
    <name type="scientific">Parageobacillus genomosp. 1</name>
    <dbReference type="NCBI Taxonomy" id="1295642"/>
    <lineage>
        <taxon>Bacteria</taxon>
        <taxon>Bacillati</taxon>
        <taxon>Bacillota</taxon>
        <taxon>Bacilli</taxon>
        <taxon>Bacillales</taxon>
        <taxon>Anoxybacillaceae</taxon>
        <taxon>Parageobacillus</taxon>
    </lineage>
</organism>
<dbReference type="RefSeq" id="WP_043906178.1">
    <property type="nucleotide sequence ID" value="NZ_CM002692.1"/>
</dbReference>
<dbReference type="InterPro" id="IPR020846">
    <property type="entry name" value="MFS_dom"/>
</dbReference>